<keyword evidence="3" id="KW-1185">Reference proteome</keyword>
<feature type="transmembrane region" description="Helical" evidence="1">
    <location>
        <begin position="209"/>
        <end position="238"/>
    </location>
</feature>
<feature type="transmembrane region" description="Helical" evidence="1">
    <location>
        <begin position="94"/>
        <end position="116"/>
    </location>
</feature>
<feature type="transmembrane region" description="Helical" evidence="1">
    <location>
        <begin position="164"/>
        <end position="188"/>
    </location>
</feature>
<name>A0A165M4N4_EXIGL</name>
<reference evidence="2 3" key="1">
    <citation type="journal article" date="2016" name="Mol. Biol. Evol.">
        <title>Comparative Genomics of Early-Diverging Mushroom-Forming Fungi Provides Insights into the Origins of Lignocellulose Decay Capabilities.</title>
        <authorList>
            <person name="Nagy L.G."/>
            <person name="Riley R."/>
            <person name="Tritt A."/>
            <person name="Adam C."/>
            <person name="Daum C."/>
            <person name="Floudas D."/>
            <person name="Sun H."/>
            <person name="Yadav J.S."/>
            <person name="Pangilinan J."/>
            <person name="Larsson K.H."/>
            <person name="Matsuura K."/>
            <person name="Barry K."/>
            <person name="Labutti K."/>
            <person name="Kuo R."/>
            <person name="Ohm R.A."/>
            <person name="Bhattacharya S.S."/>
            <person name="Shirouzu T."/>
            <person name="Yoshinaga Y."/>
            <person name="Martin F.M."/>
            <person name="Grigoriev I.V."/>
            <person name="Hibbett D.S."/>
        </authorList>
    </citation>
    <scope>NUCLEOTIDE SEQUENCE [LARGE SCALE GENOMIC DNA]</scope>
    <source>
        <strain evidence="2 3">HHB12029</strain>
    </source>
</reference>
<dbReference type="EMBL" id="KV425915">
    <property type="protein sequence ID" value="KZV98761.1"/>
    <property type="molecule type" value="Genomic_DNA"/>
</dbReference>
<accession>A0A165M4N4</accession>
<dbReference type="PROSITE" id="PS51257">
    <property type="entry name" value="PROKAR_LIPOPROTEIN"/>
    <property type="match status" value="1"/>
</dbReference>
<protein>
    <submittedName>
        <fullName evidence="2">Uncharacterized protein</fullName>
    </submittedName>
</protein>
<proteinExistence type="predicted"/>
<dbReference type="InParanoid" id="A0A165M4N4"/>
<dbReference type="Proteomes" id="UP000077266">
    <property type="component" value="Unassembled WGS sequence"/>
</dbReference>
<dbReference type="AlphaFoldDB" id="A0A165M4N4"/>
<dbReference type="STRING" id="1314781.A0A165M4N4"/>
<feature type="transmembrane region" description="Helical" evidence="1">
    <location>
        <begin position="250"/>
        <end position="271"/>
    </location>
</feature>
<dbReference type="OrthoDB" id="3346544at2759"/>
<sequence>MLASDKSSLIALWVEAMFHGIYTVLFVGCLYVLIYMRTARTTRRVIVAAVVLMYLLCSGHMAVILARAYLAFTKSEDIGGPKAFYMRLNTPLNLAQQALFVVSGIVADCLLIFRCFIIYEKSLIACALPALLLVASIVCGGFYVHAFTLLPPGQVGRAAVVSLWLRPYICISFATNVIVTALIAYRIIHLTRRMTNVWDRRSGPGSSSGSSIYSTTILAVIESGALYSASLLIFLAVYESGTNAQAIPCQAMAQIVGIAPTLIVVQIGLGLSVEKTRSSHSHGTSTEISVQMPVRHQHVLVISDVDQKYPRGMNSEDSYAVYAGK</sequence>
<keyword evidence="1" id="KW-0812">Transmembrane</keyword>
<feature type="transmembrane region" description="Helical" evidence="1">
    <location>
        <begin position="45"/>
        <end position="70"/>
    </location>
</feature>
<keyword evidence="1" id="KW-1133">Transmembrane helix</keyword>
<organism evidence="2 3">
    <name type="scientific">Exidia glandulosa HHB12029</name>
    <dbReference type="NCBI Taxonomy" id="1314781"/>
    <lineage>
        <taxon>Eukaryota</taxon>
        <taxon>Fungi</taxon>
        <taxon>Dikarya</taxon>
        <taxon>Basidiomycota</taxon>
        <taxon>Agaricomycotina</taxon>
        <taxon>Agaricomycetes</taxon>
        <taxon>Auriculariales</taxon>
        <taxon>Exidiaceae</taxon>
        <taxon>Exidia</taxon>
    </lineage>
</organism>
<feature type="transmembrane region" description="Helical" evidence="1">
    <location>
        <begin position="123"/>
        <end position="144"/>
    </location>
</feature>
<gene>
    <name evidence="2" type="ORF">EXIGLDRAFT_763232</name>
</gene>
<evidence type="ECO:0000313" key="2">
    <source>
        <dbReference type="EMBL" id="KZV98761.1"/>
    </source>
</evidence>
<evidence type="ECO:0000256" key="1">
    <source>
        <dbReference type="SAM" id="Phobius"/>
    </source>
</evidence>
<keyword evidence="1" id="KW-0472">Membrane</keyword>
<evidence type="ECO:0000313" key="3">
    <source>
        <dbReference type="Proteomes" id="UP000077266"/>
    </source>
</evidence>
<feature type="transmembrane region" description="Helical" evidence="1">
    <location>
        <begin position="12"/>
        <end position="33"/>
    </location>
</feature>